<evidence type="ECO:0000256" key="1">
    <source>
        <dbReference type="ARBA" id="ARBA00004370"/>
    </source>
</evidence>
<feature type="transmembrane region" description="Helical" evidence="5">
    <location>
        <begin position="14"/>
        <end position="33"/>
    </location>
</feature>
<evidence type="ECO:0000313" key="6">
    <source>
        <dbReference type="EMBL" id="KAK3266670.1"/>
    </source>
</evidence>
<dbReference type="PANTHER" id="PTHR35371:SF1">
    <property type="entry name" value="BLR7753 PROTEIN"/>
    <property type="match status" value="1"/>
</dbReference>
<evidence type="ECO:0000256" key="3">
    <source>
        <dbReference type="ARBA" id="ARBA00022989"/>
    </source>
</evidence>
<evidence type="ECO:0000256" key="2">
    <source>
        <dbReference type="ARBA" id="ARBA00022692"/>
    </source>
</evidence>
<feature type="transmembrane region" description="Helical" evidence="5">
    <location>
        <begin position="164"/>
        <end position="183"/>
    </location>
</feature>
<dbReference type="Pfam" id="PF01124">
    <property type="entry name" value="MAPEG"/>
    <property type="match status" value="1"/>
</dbReference>
<protein>
    <submittedName>
        <fullName evidence="6">Uncharacterized protein</fullName>
    </submittedName>
</protein>
<proteinExistence type="predicted"/>
<gene>
    <name evidence="6" type="ORF">CYMTET_24722</name>
</gene>
<dbReference type="AlphaFoldDB" id="A0AAE0FW28"/>
<feature type="transmembrane region" description="Helical" evidence="5">
    <location>
        <begin position="57"/>
        <end position="78"/>
    </location>
</feature>
<keyword evidence="7" id="KW-1185">Reference proteome</keyword>
<comment type="subcellular location">
    <subcellularLocation>
        <location evidence="1">Membrane</location>
    </subcellularLocation>
</comment>
<sequence>MENMLTLSGGLAKINLYIPVLVGIAGVLFDFSYKSSVLGSIMEGLERPTGPLASDKIPFAAILAIFAIYVLCHFGYVFTQLCDDGWDNSTPRVVKKYKTGIAARFVGAHENTFEAWCFFSVTIIIAKSEALLPTQDLAKLSVLFVLLRIMYTVAYISNVDIIRTITWFASTAIPVLLLFIAAAPPEYYSSTLVYLTDIGV</sequence>
<comment type="caution">
    <text evidence="6">The sequence shown here is derived from an EMBL/GenBank/DDBJ whole genome shotgun (WGS) entry which is preliminary data.</text>
</comment>
<dbReference type="EMBL" id="LGRX02012905">
    <property type="protein sequence ID" value="KAK3266670.1"/>
    <property type="molecule type" value="Genomic_DNA"/>
</dbReference>
<reference evidence="6 7" key="1">
    <citation type="journal article" date="2015" name="Genome Biol. Evol.">
        <title>Comparative Genomics of a Bacterivorous Green Alga Reveals Evolutionary Causalities and Consequences of Phago-Mixotrophic Mode of Nutrition.</title>
        <authorList>
            <person name="Burns J.A."/>
            <person name="Paasch A."/>
            <person name="Narechania A."/>
            <person name="Kim E."/>
        </authorList>
    </citation>
    <scope>NUCLEOTIDE SEQUENCE [LARGE SCALE GENOMIC DNA]</scope>
    <source>
        <strain evidence="6 7">PLY_AMNH</strain>
    </source>
</reference>
<keyword evidence="2 5" id="KW-0812">Transmembrane</keyword>
<accession>A0AAE0FW28</accession>
<dbReference type="PANTHER" id="PTHR35371">
    <property type="entry name" value="INNER MEMBRANE PROTEIN"/>
    <property type="match status" value="1"/>
</dbReference>
<dbReference type="Gene3D" id="1.20.120.550">
    <property type="entry name" value="Membrane associated eicosanoid/glutathione metabolism-like domain"/>
    <property type="match status" value="1"/>
</dbReference>
<dbReference type="InterPro" id="IPR001129">
    <property type="entry name" value="Membr-assoc_MAPEG"/>
</dbReference>
<evidence type="ECO:0000313" key="7">
    <source>
        <dbReference type="Proteomes" id="UP001190700"/>
    </source>
</evidence>
<dbReference type="SUPFAM" id="SSF161084">
    <property type="entry name" value="MAPEG domain-like"/>
    <property type="match status" value="1"/>
</dbReference>
<keyword evidence="3 5" id="KW-1133">Transmembrane helix</keyword>
<dbReference type="InterPro" id="IPR023352">
    <property type="entry name" value="MAPEG-like_dom_sf"/>
</dbReference>
<dbReference type="Proteomes" id="UP001190700">
    <property type="component" value="Unassembled WGS sequence"/>
</dbReference>
<evidence type="ECO:0000256" key="4">
    <source>
        <dbReference type="ARBA" id="ARBA00023136"/>
    </source>
</evidence>
<keyword evidence="4 5" id="KW-0472">Membrane</keyword>
<name>A0AAE0FW28_9CHLO</name>
<organism evidence="6 7">
    <name type="scientific">Cymbomonas tetramitiformis</name>
    <dbReference type="NCBI Taxonomy" id="36881"/>
    <lineage>
        <taxon>Eukaryota</taxon>
        <taxon>Viridiplantae</taxon>
        <taxon>Chlorophyta</taxon>
        <taxon>Pyramimonadophyceae</taxon>
        <taxon>Pyramimonadales</taxon>
        <taxon>Pyramimonadaceae</taxon>
        <taxon>Cymbomonas</taxon>
    </lineage>
</organism>
<dbReference type="GO" id="GO:0016020">
    <property type="term" value="C:membrane"/>
    <property type="evidence" value="ECO:0007669"/>
    <property type="project" value="UniProtKB-SubCell"/>
</dbReference>
<evidence type="ECO:0000256" key="5">
    <source>
        <dbReference type="SAM" id="Phobius"/>
    </source>
</evidence>